<proteinExistence type="predicted"/>
<name>A0A8H4A806_GIGMA</name>
<reference evidence="2 3" key="1">
    <citation type="journal article" date="2019" name="Environ. Microbiol.">
        <title>At the nexus of three kingdoms: the genome of the mycorrhizal fungus Gigaspora margarita provides insights into plant, endobacterial and fungal interactions.</title>
        <authorList>
            <person name="Venice F."/>
            <person name="Ghignone S."/>
            <person name="Salvioli di Fossalunga A."/>
            <person name="Amselem J."/>
            <person name="Novero M."/>
            <person name="Xianan X."/>
            <person name="Sedzielewska Toro K."/>
            <person name="Morin E."/>
            <person name="Lipzen A."/>
            <person name="Grigoriev I.V."/>
            <person name="Henrissat B."/>
            <person name="Martin F.M."/>
            <person name="Bonfante P."/>
        </authorList>
    </citation>
    <scope>NUCLEOTIDE SEQUENCE [LARGE SCALE GENOMIC DNA]</scope>
    <source>
        <strain evidence="2 3">BEG34</strain>
    </source>
</reference>
<dbReference type="AlphaFoldDB" id="A0A8H4A806"/>
<keyword evidence="1" id="KW-0175">Coiled coil</keyword>
<evidence type="ECO:0000256" key="1">
    <source>
        <dbReference type="SAM" id="Coils"/>
    </source>
</evidence>
<dbReference type="EMBL" id="WTPW01001260">
    <property type="protein sequence ID" value="KAF0445902.1"/>
    <property type="molecule type" value="Genomic_DNA"/>
</dbReference>
<sequence length="121" mass="14199">MNEIFGNHENINPEFLIDSTGKHYININESSVQRKKKAKLNNNELAYIESIAAISESKMISAETQIKLEQERIELEKFKENGKIELEKFKYKLEIKTSYELKIKEMKLKLKEMEVKCKGSE</sequence>
<comment type="caution">
    <text evidence="2">The sequence shown here is derived from an EMBL/GenBank/DDBJ whole genome shotgun (WGS) entry which is preliminary data.</text>
</comment>
<keyword evidence="3" id="KW-1185">Reference proteome</keyword>
<evidence type="ECO:0000313" key="2">
    <source>
        <dbReference type="EMBL" id="KAF0445902.1"/>
    </source>
</evidence>
<accession>A0A8H4A806</accession>
<organism evidence="2 3">
    <name type="scientific">Gigaspora margarita</name>
    <dbReference type="NCBI Taxonomy" id="4874"/>
    <lineage>
        <taxon>Eukaryota</taxon>
        <taxon>Fungi</taxon>
        <taxon>Fungi incertae sedis</taxon>
        <taxon>Mucoromycota</taxon>
        <taxon>Glomeromycotina</taxon>
        <taxon>Glomeromycetes</taxon>
        <taxon>Diversisporales</taxon>
        <taxon>Gigasporaceae</taxon>
        <taxon>Gigaspora</taxon>
    </lineage>
</organism>
<evidence type="ECO:0000313" key="3">
    <source>
        <dbReference type="Proteomes" id="UP000439903"/>
    </source>
</evidence>
<gene>
    <name evidence="2" type="ORF">F8M41_003009</name>
</gene>
<protein>
    <submittedName>
        <fullName evidence="2">Uncharacterized protein</fullName>
    </submittedName>
</protein>
<dbReference type="Proteomes" id="UP000439903">
    <property type="component" value="Unassembled WGS sequence"/>
</dbReference>
<feature type="coiled-coil region" evidence="1">
    <location>
        <begin position="61"/>
        <end position="116"/>
    </location>
</feature>